<evidence type="ECO:0000256" key="5">
    <source>
        <dbReference type="PIRSR" id="PIRSR005739-1"/>
    </source>
</evidence>
<keyword evidence="2 8" id="KW-0808">Transferase</keyword>
<dbReference type="InterPro" id="IPR001077">
    <property type="entry name" value="COMT_C"/>
</dbReference>
<name>A0A2I2F7A3_ASPCN</name>
<dbReference type="OrthoDB" id="1606438at2759"/>
<accession>A0A2I2F7A3</accession>
<feature type="domain" description="O-methyltransferase dimerisation" evidence="7">
    <location>
        <begin position="32"/>
        <end position="103"/>
    </location>
</feature>
<keyword evidence="9" id="KW-1185">Reference proteome</keyword>
<evidence type="ECO:0000259" key="6">
    <source>
        <dbReference type="Pfam" id="PF00891"/>
    </source>
</evidence>
<reference evidence="8 9" key="1">
    <citation type="submission" date="2017-12" db="EMBL/GenBank/DDBJ databases">
        <authorList>
            <consortium name="DOE Joint Genome Institute"/>
            <person name="Haridas S."/>
            <person name="Kjaerbolling I."/>
            <person name="Vesth T.C."/>
            <person name="Frisvad J.C."/>
            <person name="Nybo J.L."/>
            <person name="Theobald S."/>
            <person name="Kuo A."/>
            <person name="Bowyer P."/>
            <person name="Matsuda Y."/>
            <person name="Mondo S."/>
            <person name="Lyhne E.K."/>
            <person name="Kogle M.E."/>
            <person name="Clum A."/>
            <person name="Lipzen A."/>
            <person name="Salamov A."/>
            <person name="Ngan C.Y."/>
            <person name="Daum C."/>
            <person name="Chiniquy J."/>
            <person name="Barry K."/>
            <person name="LaButti K."/>
            <person name="Simmons B.A."/>
            <person name="Magnuson J.K."/>
            <person name="Mortensen U.H."/>
            <person name="Larsen T.O."/>
            <person name="Grigoriev I.V."/>
            <person name="Baker S.E."/>
            <person name="Andersen M.R."/>
            <person name="Nordberg H.P."/>
            <person name="Cantor M.N."/>
            <person name="Hua S.X."/>
        </authorList>
    </citation>
    <scope>NUCLEOTIDE SEQUENCE [LARGE SCALE GENOMIC DNA]</scope>
    <source>
        <strain evidence="8 9">CBS 102.13</strain>
    </source>
</reference>
<sequence>MSARARILEACTEISHLAAGPHDHLITLSMSHQVESALQYACHFKIASHVPVNSRITFSDLSTQARVSTSQCTRILRLLMTHFIFYEPEPGYVSHTPDSALLLDEHIQSSVGFYTDESLRSASCLTTAAEEWPGSEEKTETAFNLALNTPLPIFEFLQNEPARAHRFRDTMAGLIQRDHLSLDHLVEGFNWASLPDQAVVADVGGSSGHCSMAIAAANPHLRFIVQDLKSALGCHKSGETVNDQIEFMPYDFYNPQPIQADVYLLRWILHDYPDKYAAKILRMQIQSMPPGSRIILMDSVMMPPGTESRLVEREARALDIGMMALCNAAERDMDAWTAFFNRTDPRLRLVNVVKPTGSGLSVMELQLSAEP</sequence>
<gene>
    <name evidence="8" type="ORF">BDW47DRAFT_118620</name>
</gene>
<dbReference type="InterPro" id="IPR029063">
    <property type="entry name" value="SAM-dependent_MTases_sf"/>
</dbReference>
<dbReference type="Proteomes" id="UP000234585">
    <property type="component" value="Unassembled WGS sequence"/>
</dbReference>
<dbReference type="InterPro" id="IPR036388">
    <property type="entry name" value="WH-like_DNA-bd_sf"/>
</dbReference>
<dbReference type="Gene3D" id="1.10.10.10">
    <property type="entry name" value="Winged helix-like DNA-binding domain superfamily/Winged helix DNA-binding domain"/>
    <property type="match status" value="1"/>
</dbReference>
<keyword evidence="1 8" id="KW-0489">Methyltransferase</keyword>
<dbReference type="PANTHER" id="PTHR43712:SF5">
    <property type="entry name" value="O-METHYLTRANSFERASE ASQN-RELATED"/>
    <property type="match status" value="1"/>
</dbReference>
<evidence type="ECO:0000256" key="1">
    <source>
        <dbReference type="ARBA" id="ARBA00022603"/>
    </source>
</evidence>
<dbReference type="PANTHER" id="PTHR43712">
    <property type="entry name" value="PUTATIVE (AFU_ORTHOLOGUE AFUA_4G14580)-RELATED"/>
    <property type="match status" value="1"/>
</dbReference>
<dbReference type="AlphaFoldDB" id="A0A2I2F7A3"/>
<feature type="active site" description="Proton acceptor" evidence="5">
    <location>
        <position position="270"/>
    </location>
</feature>
<protein>
    <submittedName>
        <fullName evidence="8">S-adenosyl-L-methionine-dependent methyltransferase</fullName>
    </submittedName>
</protein>
<dbReference type="Gene3D" id="3.40.50.150">
    <property type="entry name" value="Vaccinia Virus protein VP39"/>
    <property type="match status" value="1"/>
</dbReference>
<dbReference type="InterPro" id="IPR036390">
    <property type="entry name" value="WH_DNA-bd_sf"/>
</dbReference>
<evidence type="ECO:0000259" key="7">
    <source>
        <dbReference type="Pfam" id="PF08100"/>
    </source>
</evidence>
<dbReference type="Pfam" id="PF08100">
    <property type="entry name" value="Dimerisation"/>
    <property type="match status" value="1"/>
</dbReference>
<dbReference type="InterPro" id="IPR012967">
    <property type="entry name" value="COMT_dimerisation"/>
</dbReference>
<feature type="domain" description="O-methyltransferase C-terminal" evidence="6">
    <location>
        <begin position="137"/>
        <end position="341"/>
    </location>
</feature>
<dbReference type="GO" id="GO:0032259">
    <property type="term" value="P:methylation"/>
    <property type="evidence" value="ECO:0007669"/>
    <property type="project" value="UniProtKB-KW"/>
</dbReference>
<dbReference type="SUPFAM" id="SSF46785">
    <property type="entry name" value="Winged helix' DNA-binding domain"/>
    <property type="match status" value="1"/>
</dbReference>
<dbReference type="EMBL" id="KZ559150">
    <property type="protein sequence ID" value="PLB36503.1"/>
    <property type="molecule type" value="Genomic_DNA"/>
</dbReference>
<evidence type="ECO:0000256" key="3">
    <source>
        <dbReference type="ARBA" id="ARBA00022691"/>
    </source>
</evidence>
<evidence type="ECO:0000313" key="9">
    <source>
        <dbReference type="Proteomes" id="UP000234585"/>
    </source>
</evidence>
<evidence type="ECO:0000256" key="4">
    <source>
        <dbReference type="ARBA" id="ARBA00038277"/>
    </source>
</evidence>
<dbReference type="SUPFAM" id="SSF53335">
    <property type="entry name" value="S-adenosyl-L-methionine-dependent methyltransferases"/>
    <property type="match status" value="1"/>
</dbReference>
<organism evidence="8 9">
    <name type="scientific">Aspergillus candidus</name>
    <dbReference type="NCBI Taxonomy" id="41067"/>
    <lineage>
        <taxon>Eukaryota</taxon>
        <taxon>Fungi</taxon>
        <taxon>Dikarya</taxon>
        <taxon>Ascomycota</taxon>
        <taxon>Pezizomycotina</taxon>
        <taxon>Eurotiomycetes</taxon>
        <taxon>Eurotiomycetidae</taxon>
        <taxon>Eurotiales</taxon>
        <taxon>Aspergillaceae</taxon>
        <taxon>Aspergillus</taxon>
        <taxon>Aspergillus subgen. Circumdati</taxon>
    </lineage>
</organism>
<dbReference type="GO" id="GO:0044550">
    <property type="term" value="P:secondary metabolite biosynthetic process"/>
    <property type="evidence" value="ECO:0007669"/>
    <property type="project" value="UniProtKB-ARBA"/>
</dbReference>
<evidence type="ECO:0000313" key="8">
    <source>
        <dbReference type="EMBL" id="PLB36503.1"/>
    </source>
</evidence>
<dbReference type="Pfam" id="PF00891">
    <property type="entry name" value="Methyltransf_2"/>
    <property type="match status" value="1"/>
</dbReference>
<dbReference type="PROSITE" id="PS51683">
    <property type="entry name" value="SAM_OMT_II"/>
    <property type="match status" value="1"/>
</dbReference>
<dbReference type="RefSeq" id="XP_024670515.1">
    <property type="nucleotide sequence ID" value="XM_024815234.1"/>
</dbReference>
<dbReference type="GeneID" id="36522394"/>
<proteinExistence type="inferred from homology"/>
<dbReference type="InterPro" id="IPR016461">
    <property type="entry name" value="COMT-like"/>
</dbReference>
<comment type="similarity">
    <text evidence="4">Belongs to the class I-like SAM-binding methyltransferase superfamily. Cation-independent O-methyltransferase family.</text>
</comment>
<dbReference type="GO" id="GO:0008171">
    <property type="term" value="F:O-methyltransferase activity"/>
    <property type="evidence" value="ECO:0007669"/>
    <property type="project" value="InterPro"/>
</dbReference>
<keyword evidence="3" id="KW-0949">S-adenosyl-L-methionine</keyword>
<evidence type="ECO:0000256" key="2">
    <source>
        <dbReference type="ARBA" id="ARBA00022679"/>
    </source>
</evidence>
<dbReference type="PIRSF" id="PIRSF005739">
    <property type="entry name" value="O-mtase"/>
    <property type="match status" value="1"/>
</dbReference>